<comment type="similarity">
    <text evidence="2">Belongs to the EAF7 family.</text>
</comment>
<dbReference type="GO" id="GO:0006325">
    <property type="term" value="P:chromatin organization"/>
    <property type="evidence" value="ECO:0007669"/>
    <property type="project" value="UniProtKB-KW"/>
</dbReference>
<evidence type="ECO:0000256" key="3">
    <source>
        <dbReference type="ARBA" id="ARBA00022853"/>
    </source>
</evidence>
<dbReference type="GO" id="GO:0006357">
    <property type="term" value="P:regulation of transcription by RNA polymerase II"/>
    <property type="evidence" value="ECO:0007669"/>
    <property type="project" value="TreeGrafter"/>
</dbReference>
<dbReference type="Pfam" id="PF07904">
    <property type="entry name" value="Eaf7"/>
    <property type="match status" value="1"/>
</dbReference>
<dbReference type="Proteomes" id="UP001212152">
    <property type="component" value="Unassembled WGS sequence"/>
</dbReference>
<evidence type="ECO:0000313" key="9">
    <source>
        <dbReference type="Proteomes" id="UP001212152"/>
    </source>
</evidence>
<organism evidence="8 9">
    <name type="scientific">Geranomyces variabilis</name>
    <dbReference type="NCBI Taxonomy" id="109894"/>
    <lineage>
        <taxon>Eukaryota</taxon>
        <taxon>Fungi</taxon>
        <taxon>Fungi incertae sedis</taxon>
        <taxon>Chytridiomycota</taxon>
        <taxon>Chytridiomycota incertae sedis</taxon>
        <taxon>Chytridiomycetes</taxon>
        <taxon>Spizellomycetales</taxon>
        <taxon>Powellomycetaceae</taxon>
        <taxon>Geranomyces</taxon>
    </lineage>
</organism>
<feature type="compositionally biased region" description="Pro residues" evidence="7">
    <location>
        <begin position="1"/>
        <end position="10"/>
    </location>
</feature>
<dbReference type="GO" id="GO:0035267">
    <property type="term" value="C:NuA4 histone acetyltransferase complex"/>
    <property type="evidence" value="ECO:0007669"/>
    <property type="project" value="TreeGrafter"/>
</dbReference>
<dbReference type="InterPro" id="IPR012423">
    <property type="entry name" value="Eaf7/MRGBP"/>
</dbReference>
<comment type="subcellular location">
    <subcellularLocation>
        <location evidence="1">Nucleus</location>
    </subcellularLocation>
</comment>
<keyword evidence="3" id="KW-0156">Chromatin regulator</keyword>
<dbReference type="AlphaFoldDB" id="A0AAD5XT51"/>
<dbReference type="EMBL" id="JADGJQ010000005">
    <property type="protein sequence ID" value="KAJ3183759.1"/>
    <property type="molecule type" value="Genomic_DNA"/>
</dbReference>
<feature type="region of interest" description="Disordered" evidence="7">
    <location>
        <begin position="144"/>
        <end position="218"/>
    </location>
</feature>
<evidence type="ECO:0000256" key="1">
    <source>
        <dbReference type="ARBA" id="ARBA00004123"/>
    </source>
</evidence>
<feature type="compositionally biased region" description="Basic and acidic residues" evidence="7">
    <location>
        <begin position="182"/>
        <end position="191"/>
    </location>
</feature>
<protein>
    <recommendedName>
        <fullName evidence="10">Chromatin modification-related protein EAF7</fullName>
    </recommendedName>
</protein>
<feature type="region of interest" description="Disordered" evidence="7">
    <location>
        <begin position="1"/>
        <end position="36"/>
    </location>
</feature>
<reference evidence="8" key="1">
    <citation type="submission" date="2020-05" db="EMBL/GenBank/DDBJ databases">
        <title>Phylogenomic resolution of chytrid fungi.</title>
        <authorList>
            <person name="Stajich J.E."/>
            <person name="Amses K."/>
            <person name="Simmons R."/>
            <person name="Seto K."/>
            <person name="Myers J."/>
            <person name="Bonds A."/>
            <person name="Quandt C.A."/>
            <person name="Barry K."/>
            <person name="Liu P."/>
            <person name="Grigoriev I."/>
            <person name="Longcore J.E."/>
            <person name="James T.Y."/>
        </authorList>
    </citation>
    <scope>NUCLEOTIDE SEQUENCE</scope>
    <source>
        <strain evidence="8">JEL0379</strain>
    </source>
</reference>
<evidence type="ECO:0000256" key="4">
    <source>
        <dbReference type="ARBA" id="ARBA00023015"/>
    </source>
</evidence>
<keyword evidence="6" id="KW-0539">Nucleus</keyword>
<gene>
    <name evidence="8" type="ORF">HDU87_005875</name>
</gene>
<dbReference type="PANTHER" id="PTHR13581:SF5">
    <property type="entry name" value="MRG_MORF4L-BINDING PROTEIN"/>
    <property type="match status" value="1"/>
</dbReference>
<name>A0AAD5XT51_9FUNG</name>
<dbReference type="GO" id="GO:0005634">
    <property type="term" value="C:nucleus"/>
    <property type="evidence" value="ECO:0007669"/>
    <property type="project" value="UniProtKB-SubCell"/>
</dbReference>
<dbReference type="PANTHER" id="PTHR13581">
    <property type="entry name" value="MRG-BINDING PROTEIN"/>
    <property type="match status" value="1"/>
</dbReference>
<evidence type="ECO:0000256" key="6">
    <source>
        <dbReference type="ARBA" id="ARBA00023242"/>
    </source>
</evidence>
<feature type="compositionally biased region" description="Low complexity" evidence="7">
    <location>
        <begin position="12"/>
        <end position="32"/>
    </location>
</feature>
<keyword evidence="9" id="KW-1185">Reference proteome</keyword>
<sequence>MSAPDQPPSPQTSHATESPTAAAAAPPEAEQTSENHPHWTAEHEIALFDALTKFRPVGVHKHFRMLSVQRHIHHATGTTFTVAQLWAHLSTFYELEALDAMADETDDDISFDARRKRSGYPFKVVAEFQLPPEDFDNLIIETRKAVSPGRESTPEADDDGAGSGAATAPPKRGVGRPRKGGVKKDASEPPMRRTRAASGSAGALSTPTPAAKRPRRNA</sequence>
<comment type="caution">
    <text evidence="8">The sequence shown here is derived from an EMBL/GenBank/DDBJ whole genome shotgun (WGS) entry which is preliminary data.</text>
</comment>
<evidence type="ECO:0000313" key="8">
    <source>
        <dbReference type="EMBL" id="KAJ3183759.1"/>
    </source>
</evidence>
<evidence type="ECO:0000256" key="7">
    <source>
        <dbReference type="SAM" id="MobiDB-lite"/>
    </source>
</evidence>
<accession>A0AAD5XT51</accession>
<keyword evidence="5" id="KW-0804">Transcription</keyword>
<keyword evidence="4" id="KW-0805">Transcription regulation</keyword>
<evidence type="ECO:0008006" key="10">
    <source>
        <dbReference type="Google" id="ProtNLM"/>
    </source>
</evidence>
<evidence type="ECO:0000256" key="2">
    <source>
        <dbReference type="ARBA" id="ARBA00007117"/>
    </source>
</evidence>
<evidence type="ECO:0000256" key="5">
    <source>
        <dbReference type="ARBA" id="ARBA00023163"/>
    </source>
</evidence>
<proteinExistence type="inferred from homology"/>